<accession>A0ABV4MQU1</accession>
<reference evidence="2 3" key="1">
    <citation type="journal article" date="2024" name="ISME J.">
        <title>Tailless and filamentous prophages are predominant in marine Vibrio.</title>
        <authorList>
            <person name="Steensen K."/>
            <person name="Seneca J."/>
            <person name="Bartlau N."/>
            <person name="Yu X.A."/>
            <person name="Hussain F.A."/>
            <person name="Polz M.F."/>
        </authorList>
    </citation>
    <scope>NUCLEOTIDE SEQUENCE [LARGE SCALE GENOMIC DNA]</scope>
    <source>
        <strain evidence="2 3">10N.239.312.F12</strain>
    </source>
</reference>
<evidence type="ECO:0000256" key="1">
    <source>
        <dbReference type="SAM" id="Phobius"/>
    </source>
</evidence>
<keyword evidence="3" id="KW-1185">Reference proteome</keyword>
<evidence type="ECO:0000313" key="3">
    <source>
        <dbReference type="Proteomes" id="UP001570071"/>
    </source>
</evidence>
<organism evidence="2 3">
    <name type="scientific">Vibrio pomeroyi</name>
    <dbReference type="NCBI Taxonomy" id="198832"/>
    <lineage>
        <taxon>Bacteria</taxon>
        <taxon>Pseudomonadati</taxon>
        <taxon>Pseudomonadota</taxon>
        <taxon>Gammaproteobacteria</taxon>
        <taxon>Vibrionales</taxon>
        <taxon>Vibrionaceae</taxon>
        <taxon>Vibrio</taxon>
    </lineage>
</organism>
<keyword evidence="1" id="KW-0472">Membrane</keyword>
<gene>
    <name evidence="2" type="ORF">AB6D66_00310</name>
</gene>
<dbReference type="RefSeq" id="WP_269337235.1">
    <property type="nucleotide sequence ID" value="NZ_JBFSSG010000001.1"/>
</dbReference>
<comment type="caution">
    <text evidence="2">The sequence shown here is derived from an EMBL/GenBank/DDBJ whole genome shotgun (WGS) entry which is preliminary data.</text>
</comment>
<sequence length="107" mass="12287">MELTNEMVIELIKAGGSILTATIPSVVSFYLGRKFMDVAKLKERYKIALNDILYLLGVEELHCREHMETQDKSLRKTVRDSVRAERGLDWSGKHTPSRIAKRVDQLK</sequence>
<dbReference type="Proteomes" id="UP001570071">
    <property type="component" value="Unassembled WGS sequence"/>
</dbReference>
<keyword evidence="1" id="KW-0812">Transmembrane</keyword>
<proteinExistence type="predicted"/>
<dbReference type="EMBL" id="JBFSSG010000001">
    <property type="protein sequence ID" value="MEZ8719486.1"/>
    <property type="molecule type" value="Genomic_DNA"/>
</dbReference>
<name>A0ABV4MQU1_9VIBR</name>
<keyword evidence="1" id="KW-1133">Transmembrane helix</keyword>
<evidence type="ECO:0000313" key="2">
    <source>
        <dbReference type="EMBL" id="MEZ8719486.1"/>
    </source>
</evidence>
<feature type="transmembrane region" description="Helical" evidence="1">
    <location>
        <begin position="12"/>
        <end position="32"/>
    </location>
</feature>
<protein>
    <submittedName>
        <fullName evidence="2">Uncharacterized protein</fullName>
    </submittedName>
</protein>